<feature type="transmembrane region" description="Helical" evidence="10">
    <location>
        <begin position="12"/>
        <end position="34"/>
    </location>
</feature>
<evidence type="ECO:0000313" key="12">
    <source>
        <dbReference type="EMBL" id="KRO97447.1"/>
    </source>
</evidence>
<dbReference type="InterPro" id="IPR010054">
    <property type="entry name" value="Type2_sec_GspG"/>
</dbReference>
<evidence type="ECO:0000256" key="7">
    <source>
        <dbReference type="ARBA" id="ARBA00022692"/>
    </source>
</evidence>
<evidence type="ECO:0000313" key="13">
    <source>
        <dbReference type="Proteomes" id="UP000051213"/>
    </source>
</evidence>
<accession>A0A0R2UDF0</accession>
<evidence type="ECO:0000256" key="1">
    <source>
        <dbReference type="ARBA" id="ARBA00004377"/>
    </source>
</evidence>
<dbReference type="Gene3D" id="3.30.700.10">
    <property type="entry name" value="Glycoprotein, Type 4 Pilin"/>
    <property type="match status" value="1"/>
</dbReference>
<dbReference type="InterPro" id="IPR012902">
    <property type="entry name" value="N_methyl_site"/>
</dbReference>
<dbReference type="GO" id="GO:0005886">
    <property type="term" value="C:plasma membrane"/>
    <property type="evidence" value="ECO:0007669"/>
    <property type="project" value="UniProtKB-SubCell"/>
</dbReference>
<evidence type="ECO:0000256" key="6">
    <source>
        <dbReference type="ARBA" id="ARBA00022519"/>
    </source>
</evidence>
<dbReference type="Proteomes" id="UP000051213">
    <property type="component" value="Unassembled WGS sequence"/>
</dbReference>
<dbReference type="SUPFAM" id="SSF54523">
    <property type="entry name" value="Pili subunits"/>
    <property type="match status" value="1"/>
</dbReference>
<comment type="caution">
    <text evidence="12">The sequence shown here is derived from an EMBL/GenBank/DDBJ whole genome shotgun (WGS) entry which is preliminary data.</text>
</comment>
<dbReference type="InterPro" id="IPR000983">
    <property type="entry name" value="Bac_GSPG_pilin"/>
</dbReference>
<keyword evidence="7 10" id="KW-0812">Transmembrane</keyword>
<feature type="domain" description="Type II secretion system protein GspG C-terminal" evidence="11">
    <location>
        <begin position="33"/>
        <end position="140"/>
    </location>
</feature>
<name>A0A0R2UDF0_9GAMM</name>
<evidence type="ECO:0000259" key="11">
    <source>
        <dbReference type="Pfam" id="PF08334"/>
    </source>
</evidence>
<evidence type="ECO:0000256" key="2">
    <source>
        <dbReference type="ARBA" id="ARBA00009984"/>
    </source>
</evidence>
<evidence type="ECO:0000256" key="10">
    <source>
        <dbReference type="SAM" id="Phobius"/>
    </source>
</evidence>
<evidence type="ECO:0000256" key="3">
    <source>
        <dbReference type="ARBA" id="ARBA00020042"/>
    </source>
</evidence>
<dbReference type="PRINTS" id="PR00813">
    <property type="entry name" value="BCTERIALGSPG"/>
</dbReference>
<dbReference type="GO" id="GO:0015627">
    <property type="term" value="C:type II protein secretion system complex"/>
    <property type="evidence" value="ECO:0007669"/>
    <property type="project" value="InterPro"/>
</dbReference>
<dbReference type="Pfam" id="PF08334">
    <property type="entry name" value="T2SSG"/>
    <property type="match status" value="1"/>
</dbReference>
<dbReference type="PANTHER" id="PTHR30093:SF44">
    <property type="entry name" value="TYPE II SECRETION SYSTEM CORE PROTEIN G"/>
    <property type="match status" value="1"/>
</dbReference>
<keyword evidence="4" id="KW-1003">Cell membrane</keyword>
<comment type="similarity">
    <text evidence="2">Belongs to the GSP G family.</text>
</comment>
<keyword evidence="9 10" id="KW-0472">Membrane</keyword>
<dbReference type="InterPro" id="IPR045584">
    <property type="entry name" value="Pilin-like"/>
</dbReference>
<dbReference type="PROSITE" id="PS00409">
    <property type="entry name" value="PROKAR_NTER_METHYL"/>
    <property type="match status" value="1"/>
</dbReference>
<protein>
    <recommendedName>
        <fullName evidence="3">Type II secretion system core protein G</fullName>
    </recommendedName>
</protein>
<reference evidence="12 13" key="1">
    <citation type="submission" date="2015-10" db="EMBL/GenBank/DDBJ databases">
        <title>Metagenome-Assembled Genomes uncover a global brackish microbiome.</title>
        <authorList>
            <person name="Hugerth L.W."/>
            <person name="Larsson J."/>
            <person name="Alneberg J."/>
            <person name="Lindh M.V."/>
            <person name="Legrand C."/>
            <person name="Pinhassi J."/>
            <person name="Andersson A.F."/>
        </authorList>
    </citation>
    <scope>NUCLEOTIDE SEQUENCE [LARGE SCALE GENOMIC DNA]</scope>
    <source>
        <strain evidence="12">BACL26 MAG-121220-bin70</strain>
    </source>
</reference>
<evidence type="ECO:0000256" key="8">
    <source>
        <dbReference type="ARBA" id="ARBA00022989"/>
    </source>
</evidence>
<dbReference type="NCBIfam" id="TIGR01710">
    <property type="entry name" value="typeII_sec_gspG"/>
    <property type="match status" value="1"/>
</dbReference>
<keyword evidence="8 10" id="KW-1133">Transmembrane helix</keyword>
<evidence type="ECO:0000256" key="4">
    <source>
        <dbReference type="ARBA" id="ARBA00022475"/>
    </source>
</evidence>
<comment type="subcellular location">
    <subcellularLocation>
        <location evidence="1">Cell inner membrane</location>
        <topology evidence="1">Single-pass membrane protein</topology>
    </subcellularLocation>
</comment>
<sequence>MKSNKKQRGFTLIEVMIVVTIMALMIAAIAPNLFRNVVKAEATRVASDIRQVESALKFYRLDNYRYPSQSQGLEALVSSPSGSGAGKWNGPYLDKLPTDPWGIQYQYLNPGTHGKQIEIYTLGVDNVEGGEGSDKDWGNWNLD</sequence>
<keyword evidence="5" id="KW-0488">Methylation</keyword>
<dbReference type="Pfam" id="PF07963">
    <property type="entry name" value="N_methyl"/>
    <property type="match status" value="1"/>
</dbReference>
<dbReference type="GO" id="GO:0015628">
    <property type="term" value="P:protein secretion by the type II secretion system"/>
    <property type="evidence" value="ECO:0007669"/>
    <property type="project" value="InterPro"/>
</dbReference>
<dbReference type="PANTHER" id="PTHR30093">
    <property type="entry name" value="GENERAL SECRETION PATHWAY PROTEIN G"/>
    <property type="match status" value="1"/>
</dbReference>
<dbReference type="InterPro" id="IPR013545">
    <property type="entry name" value="T2SS_protein-GspG_C"/>
</dbReference>
<dbReference type="NCBIfam" id="TIGR02532">
    <property type="entry name" value="IV_pilin_GFxxxE"/>
    <property type="match status" value="1"/>
</dbReference>
<keyword evidence="6" id="KW-0997">Cell inner membrane</keyword>
<evidence type="ECO:0000256" key="9">
    <source>
        <dbReference type="ARBA" id="ARBA00023136"/>
    </source>
</evidence>
<organism evidence="12 13">
    <name type="scientific">SAR92 bacterium BACL26 MAG-121220-bin70</name>
    <dbReference type="NCBI Taxonomy" id="1655626"/>
    <lineage>
        <taxon>Bacteria</taxon>
        <taxon>Pseudomonadati</taxon>
        <taxon>Pseudomonadota</taxon>
        <taxon>Gammaproteobacteria</taxon>
        <taxon>Cellvibrionales</taxon>
        <taxon>Porticoccaceae</taxon>
        <taxon>SAR92 clade</taxon>
    </lineage>
</organism>
<dbReference type="EMBL" id="LICA01000002">
    <property type="protein sequence ID" value="KRO97447.1"/>
    <property type="molecule type" value="Genomic_DNA"/>
</dbReference>
<dbReference type="AlphaFoldDB" id="A0A0R2UDF0"/>
<gene>
    <name evidence="12" type="ORF">ABS24_06800</name>
</gene>
<proteinExistence type="inferred from homology"/>
<evidence type="ECO:0000256" key="5">
    <source>
        <dbReference type="ARBA" id="ARBA00022481"/>
    </source>
</evidence>